<reference evidence="1" key="1">
    <citation type="journal article" date="2011" name="Plant Physiol.">
        <title>Comprehensive sequence analysis of 24,783 barley full-length cDNAs derived from 12 clone libraries.</title>
        <authorList>
            <person name="Matsumoto T."/>
            <person name="Tanaka T."/>
            <person name="Sakai H."/>
            <person name="Amano N."/>
            <person name="Kanamori H."/>
            <person name="Kurita K."/>
            <person name="Kikuta A."/>
            <person name="Kamiya K."/>
            <person name="Yamamoto M."/>
            <person name="Ikawa H."/>
            <person name="Fujii N."/>
            <person name="Hori K."/>
            <person name="Itoh T."/>
            <person name="Sato K."/>
        </authorList>
    </citation>
    <scope>NUCLEOTIDE SEQUENCE</scope>
    <source>
        <tissue evidence="1">Shoot</tissue>
    </source>
</reference>
<name>F2D5D3_HORVV</name>
<dbReference type="AlphaFoldDB" id="F2D5D3"/>
<accession>F2D5D3</accession>
<proteinExistence type="evidence at transcript level"/>
<dbReference type="EMBL" id="AK359093">
    <property type="protein sequence ID" value="BAJ90304.1"/>
    <property type="molecule type" value="mRNA"/>
</dbReference>
<evidence type="ECO:0000313" key="1">
    <source>
        <dbReference type="EMBL" id="BAJ90304.1"/>
    </source>
</evidence>
<sequence>MDIHGILSDDRCSATMDNAHRPSPGNGGCNRGCHETYNLSMVQMACPEKSKRVSRTTAGQRK</sequence>
<organism evidence="1">
    <name type="scientific">Hordeum vulgare subsp. vulgare</name>
    <name type="common">Domesticated barley</name>
    <dbReference type="NCBI Taxonomy" id="112509"/>
    <lineage>
        <taxon>Eukaryota</taxon>
        <taxon>Viridiplantae</taxon>
        <taxon>Streptophyta</taxon>
        <taxon>Embryophyta</taxon>
        <taxon>Tracheophyta</taxon>
        <taxon>Spermatophyta</taxon>
        <taxon>Magnoliopsida</taxon>
        <taxon>Liliopsida</taxon>
        <taxon>Poales</taxon>
        <taxon>Poaceae</taxon>
        <taxon>BOP clade</taxon>
        <taxon>Pooideae</taxon>
        <taxon>Triticodae</taxon>
        <taxon>Triticeae</taxon>
        <taxon>Hordeinae</taxon>
        <taxon>Hordeum</taxon>
    </lineage>
</organism>
<protein>
    <submittedName>
        <fullName evidence="1">Predicted protein</fullName>
    </submittedName>
</protein>